<sequence>MQVRDHGRRQGEEKGGPHGYSLQLSDAKERDKMVTVGDVWRLAASCGDALFSSERLNLKDLCLSFALYKLLRRRFEEYYPSAEARHSESLDFLLSGLLGDDKDSNPHDRRLAEECKGERVFRVVEDELSFLSDYYYSTIRVTLPNLWFLLLNCVVTLVVLFFCCIVILIYIVIKHDSVLGCLFDQQGDSMELPTKYDLIVTLLLIATLFLLEFAEVVVYVLSDWVMVSLLCTYVKKPSWRRSVCVRWALTALRRVKTCLKRPNLKFNQHSV</sequence>
<evidence type="ECO:0000259" key="3">
    <source>
        <dbReference type="Pfam" id="PF13968"/>
    </source>
</evidence>
<feature type="transmembrane region" description="Helical" evidence="2">
    <location>
        <begin position="198"/>
        <end position="231"/>
    </location>
</feature>
<dbReference type="AlphaFoldDB" id="A0A6V7PJA1"/>
<feature type="compositionally biased region" description="Basic and acidic residues" evidence="1">
    <location>
        <begin position="1"/>
        <end position="16"/>
    </location>
</feature>
<keyword evidence="2" id="KW-0472">Membrane</keyword>
<dbReference type="Pfam" id="PF13968">
    <property type="entry name" value="DUF4220"/>
    <property type="match status" value="1"/>
</dbReference>
<name>A0A6V7PJA1_ANACO</name>
<feature type="domain" description="DUF4220" evidence="3">
    <location>
        <begin position="25"/>
        <end position="270"/>
    </location>
</feature>
<reference evidence="4" key="1">
    <citation type="submission" date="2020-07" db="EMBL/GenBank/DDBJ databases">
        <authorList>
            <person name="Lin J."/>
        </authorList>
    </citation>
    <scope>NUCLEOTIDE SEQUENCE</scope>
</reference>
<gene>
    <name evidence="4" type="ORF">CB5_LOCUS14163</name>
</gene>
<protein>
    <recommendedName>
        <fullName evidence="3">DUF4220 domain-containing protein</fullName>
    </recommendedName>
</protein>
<feature type="transmembrane region" description="Helical" evidence="2">
    <location>
        <begin position="146"/>
        <end position="173"/>
    </location>
</feature>
<accession>A0A6V7PJA1</accession>
<keyword evidence="2" id="KW-1133">Transmembrane helix</keyword>
<evidence type="ECO:0000256" key="2">
    <source>
        <dbReference type="SAM" id="Phobius"/>
    </source>
</evidence>
<feature type="region of interest" description="Disordered" evidence="1">
    <location>
        <begin position="1"/>
        <end position="24"/>
    </location>
</feature>
<evidence type="ECO:0000313" key="4">
    <source>
        <dbReference type="EMBL" id="CAD1830952.1"/>
    </source>
</evidence>
<dbReference type="PANTHER" id="PTHR31325">
    <property type="entry name" value="OS01G0798800 PROTEIN-RELATED"/>
    <property type="match status" value="1"/>
</dbReference>
<dbReference type="EMBL" id="LR862148">
    <property type="protein sequence ID" value="CAD1830952.1"/>
    <property type="molecule type" value="Genomic_DNA"/>
</dbReference>
<organism evidence="4">
    <name type="scientific">Ananas comosus var. bracteatus</name>
    <name type="common">red pineapple</name>
    <dbReference type="NCBI Taxonomy" id="296719"/>
    <lineage>
        <taxon>Eukaryota</taxon>
        <taxon>Viridiplantae</taxon>
        <taxon>Streptophyta</taxon>
        <taxon>Embryophyta</taxon>
        <taxon>Tracheophyta</taxon>
        <taxon>Spermatophyta</taxon>
        <taxon>Magnoliopsida</taxon>
        <taxon>Liliopsida</taxon>
        <taxon>Poales</taxon>
        <taxon>Bromeliaceae</taxon>
        <taxon>Bromelioideae</taxon>
        <taxon>Ananas</taxon>
    </lineage>
</organism>
<dbReference type="InterPro" id="IPR025315">
    <property type="entry name" value="DUF4220"/>
</dbReference>
<evidence type="ECO:0000256" key="1">
    <source>
        <dbReference type="SAM" id="MobiDB-lite"/>
    </source>
</evidence>
<keyword evidence="2" id="KW-0812">Transmembrane</keyword>
<proteinExistence type="predicted"/>